<feature type="region of interest" description="Disordered" evidence="1">
    <location>
        <begin position="1"/>
        <end position="374"/>
    </location>
</feature>
<evidence type="ECO:0000313" key="3">
    <source>
        <dbReference type="EMBL" id="KXJ97666.1"/>
    </source>
</evidence>
<accession>A0A136JKK7</accession>
<evidence type="ECO:0000259" key="2">
    <source>
        <dbReference type="Pfam" id="PF13926"/>
    </source>
</evidence>
<feature type="compositionally biased region" description="Basic residues" evidence="1">
    <location>
        <begin position="270"/>
        <end position="280"/>
    </location>
</feature>
<protein>
    <recommendedName>
        <fullName evidence="2">DUF4211 domain-containing protein</fullName>
    </recommendedName>
</protein>
<dbReference type="PANTHER" id="PTHR14689">
    <property type="entry name" value="PHORBOL-ESTER_DAG-TYPE DOMAIN-CONTAINING PROTEIN"/>
    <property type="match status" value="1"/>
</dbReference>
<dbReference type="STRING" id="196109.A0A136JKK7"/>
<feature type="compositionally biased region" description="Acidic residues" evidence="1">
    <location>
        <begin position="187"/>
        <end position="199"/>
    </location>
</feature>
<gene>
    <name evidence="3" type="ORF">Micbo1qcDRAFT_230260</name>
</gene>
<feature type="domain" description="DUF4211" evidence="2">
    <location>
        <begin position="374"/>
        <end position="509"/>
    </location>
</feature>
<dbReference type="InterPro" id="IPR025451">
    <property type="entry name" value="DUF4211"/>
</dbReference>
<dbReference type="GO" id="GO:0005634">
    <property type="term" value="C:nucleus"/>
    <property type="evidence" value="ECO:0007669"/>
    <property type="project" value="TreeGrafter"/>
</dbReference>
<dbReference type="Pfam" id="PF13926">
    <property type="entry name" value="DUF4211"/>
    <property type="match status" value="1"/>
</dbReference>
<feature type="compositionally biased region" description="Basic residues" evidence="1">
    <location>
        <begin position="347"/>
        <end position="356"/>
    </location>
</feature>
<dbReference type="AlphaFoldDB" id="A0A136JKK7"/>
<evidence type="ECO:0000313" key="4">
    <source>
        <dbReference type="Proteomes" id="UP000070501"/>
    </source>
</evidence>
<reference evidence="4" key="1">
    <citation type="submission" date="2016-02" db="EMBL/GenBank/DDBJ databases">
        <title>Draft genome sequence of Microdochium bolleyi, a fungal endophyte of beachgrass.</title>
        <authorList>
            <consortium name="DOE Joint Genome Institute"/>
            <person name="David A.S."/>
            <person name="May G."/>
            <person name="Haridas S."/>
            <person name="Lim J."/>
            <person name="Wang M."/>
            <person name="Labutti K."/>
            <person name="Lipzen A."/>
            <person name="Barry K."/>
            <person name="Grigoriev I.V."/>
        </authorList>
    </citation>
    <scope>NUCLEOTIDE SEQUENCE [LARGE SCALE GENOMIC DNA]</scope>
    <source>
        <strain evidence="4">J235TASD1</strain>
    </source>
</reference>
<dbReference type="OrthoDB" id="21499at2759"/>
<feature type="compositionally biased region" description="Polar residues" evidence="1">
    <location>
        <begin position="21"/>
        <end position="31"/>
    </location>
</feature>
<dbReference type="Proteomes" id="UP000070501">
    <property type="component" value="Unassembled WGS sequence"/>
</dbReference>
<dbReference type="EMBL" id="KQ964245">
    <property type="protein sequence ID" value="KXJ97666.1"/>
    <property type="molecule type" value="Genomic_DNA"/>
</dbReference>
<feature type="compositionally biased region" description="Polar residues" evidence="1">
    <location>
        <begin position="167"/>
        <end position="176"/>
    </location>
</feature>
<feature type="compositionally biased region" description="Acidic residues" evidence="1">
    <location>
        <begin position="329"/>
        <end position="342"/>
    </location>
</feature>
<feature type="region of interest" description="Disordered" evidence="1">
    <location>
        <begin position="511"/>
        <end position="552"/>
    </location>
</feature>
<keyword evidence="4" id="KW-1185">Reference proteome</keyword>
<evidence type="ECO:0000256" key="1">
    <source>
        <dbReference type="SAM" id="MobiDB-lite"/>
    </source>
</evidence>
<proteinExistence type="predicted"/>
<feature type="compositionally biased region" description="Acidic residues" evidence="1">
    <location>
        <begin position="511"/>
        <end position="535"/>
    </location>
</feature>
<name>A0A136JKK7_9PEZI</name>
<feature type="compositionally biased region" description="Basic and acidic residues" evidence="1">
    <location>
        <begin position="59"/>
        <end position="80"/>
    </location>
</feature>
<dbReference type="PANTHER" id="PTHR14689:SF0">
    <property type="entry name" value="COILED-COIL DOMAIN-CONTAINING PROTEIN 82"/>
    <property type="match status" value="1"/>
</dbReference>
<dbReference type="InParanoid" id="A0A136JKK7"/>
<sequence>MGRRKRQTHLTFEPLAASGSDADSNHNGQAQPSPPRIFAPANVRYSQHAVRVRSHPRLLVRDSSEAGKGKKKERRLEQSRIRTAAGPKPARATFTPQPLAGSKRTRAVASDSSDESAVDMVPTRTGSDDVSEDELPASRVPVGSQHKPQVLDDSDSDDVPLPTSSSKMPRSSQSVATRLGKATLLVPEDENEDEDDEDPILPPSSAMRRRRPPRVDLDESDDEVVSPAKRRRMQQLTPQRAAADSEDESSPKRSKGRLLRTPQLSSPTKRERHKGHRTEKQKKMELLRRRRAGEKISQLTDSESEVDDDARRGMYDTDSDDGLQVLKEFDDDEEEEEVEEIEQPSSRSRKKSKKNTPPRSQKARESEGSEDLDDFVVEDDDAPLGVPIAIPLQFTRQAHLPLKDQFPFVVEWLVHNKIDPKFKRRDDELFTNAWRKLNDEYQGLANSKFASSAWKTEFYRTLKSRPTMDSYEVGTDGAFNNNCEACGRSGHPATWRIIFQGSAYNKSTLEDIESDSDDDDDDDDDSSSDSNGDDDADKRSVDSQGMPLQPTGREWHVGAVCNSNAETTHDLLHWKHHLKERVEQELEDEGWNKPAKLKERELMKSKKRRRLVEQIVRDWTDSKFIDKLYAKFKHRLELAQNKSTTGSRGGGRGWR</sequence>
<organism evidence="3 4">
    <name type="scientific">Microdochium bolleyi</name>
    <dbReference type="NCBI Taxonomy" id="196109"/>
    <lineage>
        <taxon>Eukaryota</taxon>
        <taxon>Fungi</taxon>
        <taxon>Dikarya</taxon>
        <taxon>Ascomycota</taxon>
        <taxon>Pezizomycotina</taxon>
        <taxon>Sordariomycetes</taxon>
        <taxon>Xylariomycetidae</taxon>
        <taxon>Xylariales</taxon>
        <taxon>Microdochiaceae</taxon>
        <taxon>Microdochium</taxon>
    </lineage>
</organism>